<keyword evidence="2" id="KW-1185">Reference proteome</keyword>
<protein>
    <submittedName>
        <fullName evidence="1">Uncharacterized protein</fullName>
    </submittedName>
</protein>
<accession>A0ABP6NAP7</accession>
<organism evidence="1 2">
    <name type="scientific">Planomonospora alba</name>
    <dbReference type="NCBI Taxonomy" id="161354"/>
    <lineage>
        <taxon>Bacteria</taxon>
        <taxon>Bacillati</taxon>
        <taxon>Actinomycetota</taxon>
        <taxon>Actinomycetes</taxon>
        <taxon>Streptosporangiales</taxon>
        <taxon>Streptosporangiaceae</taxon>
        <taxon>Planomonospora</taxon>
    </lineage>
</organism>
<reference evidence="2" key="1">
    <citation type="journal article" date="2019" name="Int. J. Syst. Evol. Microbiol.">
        <title>The Global Catalogue of Microorganisms (GCM) 10K type strain sequencing project: providing services to taxonomists for standard genome sequencing and annotation.</title>
        <authorList>
            <consortium name="The Broad Institute Genomics Platform"/>
            <consortium name="The Broad Institute Genome Sequencing Center for Infectious Disease"/>
            <person name="Wu L."/>
            <person name="Ma J."/>
        </authorList>
    </citation>
    <scope>NUCLEOTIDE SEQUENCE [LARGE SCALE GENOMIC DNA]</scope>
    <source>
        <strain evidence="2">JCM 9373</strain>
    </source>
</reference>
<dbReference type="EMBL" id="BAAAUT010000025">
    <property type="protein sequence ID" value="GAA3139639.1"/>
    <property type="molecule type" value="Genomic_DNA"/>
</dbReference>
<sequence length="77" mass="7908">MIISQRSGLHGWILGTRTAATWAIRMKNPQGFGESGWKCREVGSGAVQLLQGQVPGIDVKAVGSGAGGMGLELAGAE</sequence>
<proteinExistence type="predicted"/>
<dbReference type="Proteomes" id="UP001500320">
    <property type="component" value="Unassembled WGS sequence"/>
</dbReference>
<name>A0ABP6NAP7_9ACTN</name>
<comment type="caution">
    <text evidence="1">The sequence shown here is derived from an EMBL/GenBank/DDBJ whole genome shotgun (WGS) entry which is preliminary data.</text>
</comment>
<evidence type="ECO:0000313" key="1">
    <source>
        <dbReference type="EMBL" id="GAA3139639.1"/>
    </source>
</evidence>
<evidence type="ECO:0000313" key="2">
    <source>
        <dbReference type="Proteomes" id="UP001500320"/>
    </source>
</evidence>
<gene>
    <name evidence="1" type="ORF">GCM10010466_33440</name>
</gene>